<dbReference type="Pfam" id="PF08327">
    <property type="entry name" value="AHSA1"/>
    <property type="match status" value="1"/>
</dbReference>
<dbReference type="CDD" id="cd07814">
    <property type="entry name" value="SRPBCC_CalC_Aha1-like"/>
    <property type="match status" value="1"/>
</dbReference>
<gene>
    <name evidence="3" type="ORF">UFOPK1413_00560</name>
    <name evidence="4" type="ORF">UFOPK1767_00253</name>
    <name evidence="5" type="ORF">UFOPK3339_00902</name>
</gene>
<feature type="domain" description="Activator of Hsp90 ATPase homologue 1/2-like C-terminal" evidence="2">
    <location>
        <begin position="14"/>
        <end position="152"/>
    </location>
</feature>
<proteinExistence type="inferred from homology"/>
<dbReference type="Gene3D" id="3.30.530.20">
    <property type="match status" value="1"/>
</dbReference>
<name>A0A6J6EUA0_9ZZZZ</name>
<accession>A0A6J6EUA0</accession>
<organism evidence="4">
    <name type="scientific">freshwater metagenome</name>
    <dbReference type="NCBI Taxonomy" id="449393"/>
    <lineage>
        <taxon>unclassified sequences</taxon>
        <taxon>metagenomes</taxon>
        <taxon>ecological metagenomes</taxon>
    </lineage>
</organism>
<reference evidence="4" key="1">
    <citation type="submission" date="2020-05" db="EMBL/GenBank/DDBJ databases">
        <authorList>
            <person name="Chiriac C."/>
            <person name="Salcher M."/>
            <person name="Ghai R."/>
            <person name="Kavagutti S V."/>
        </authorList>
    </citation>
    <scope>NUCLEOTIDE SEQUENCE</scope>
</reference>
<dbReference type="InterPro" id="IPR013538">
    <property type="entry name" value="ASHA1/2-like_C"/>
</dbReference>
<evidence type="ECO:0000259" key="2">
    <source>
        <dbReference type="Pfam" id="PF08327"/>
    </source>
</evidence>
<protein>
    <submittedName>
        <fullName evidence="4">Unannotated protein</fullName>
    </submittedName>
</protein>
<evidence type="ECO:0000313" key="4">
    <source>
        <dbReference type="EMBL" id="CAB4580140.1"/>
    </source>
</evidence>
<dbReference type="EMBL" id="CAEZSG010000071">
    <property type="protein sequence ID" value="CAB4537491.1"/>
    <property type="molecule type" value="Genomic_DNA"/>
</dbReference>
<sequence length="154" mass="17363">MSEFLYSVEREFAAPIDTMWDAWTNAAALEQWYSPTALSVLPESAVSEPHVGGWWTVGVDVPDNGFVAYFFGKYTEVTENVRLVHTLFYTQDAAAFAARDVSGEHHRINIDFESRGDSTWVKFAQFGELPEGQAEMAQAGMESYFDNLEAFLTR</sequence>
<evidence type="ECO:0000313" key="5">
    <source>
        <dbReference type="EMBL" id="CAB4871109.1"/>
    </source>
</evidence>
<comment type="similarity">
    <text evidence="1">Belongs to the AHA1 family.</text>
</comment>
<dbReference type="InterPro" id="IPR023393">
    <property type="entry name" value="START-like_dom_sf"/>
</dbReference>
<dbReference type="EMBL" id="CAFBLF010000144">
    <property type="protein sequence ID" value="CAB4871109.1"/>
    <property type="molecule type" value="Genomic_DNA"/>
</dbReference>
<evidence type="ECO:0000256" key="1">
    <source>
        <dbReference type="ARBA" id="ARBA00006817"/>
    </source>
</evidence>
<dbReference type="SUPFAM" id="SSF55961">
    <property type="entry name" value="Bet v1-like"/>
    <property type="match status" value="1"/>
</dbReference>
<dbReference type="AlphaFoldDB" id="A0A6J6EUA0"/>
<evidence type="ECO:0000313" key="3">
    <source>
        <dbReference type="EMBL" id="CAB4537491.1"/>
    </source>
</evidence>
<dbReference type="EMBL" id="CAEZTZ010000018">
    <property type="protein sequence ID" value="CAB4580140.1"/>
    <property type="molecule type" value="Genomic_DNA"/>
</dbReference>